<dbReference type="Pfam" id="PF00266">
    <property type="entry name" value="Aminotran_5"/>
    <property type="match status" value="1"/>
</dbReference>
<dbReference type="InterPro" id="IPR015421">
    <property type="entry name" value="PyrdxlP-dep_Trfase_major"/>
</dbReference>
<organism evidence="3 4">
    <name type="scientific">Podospora appendiculata</name>
    <dbReference type="NCBI Taxonomy" id="314037"/>
    <lineage>
        <taxon>Eukaryota</taxon>
        <taxon>Fungi</taxon>
        <taxon>Dikarya</taxon>
        <taxon>Ascomycota</taxon>
        <taxon>Pezizomycotina</taxon>
        <taxon>Sordariomycetes</taxon>
        <taxon>Sordariomycetidae</taxon>
        <taxon>Sordariales</taxon>
        <taxon>Podosporaceae</taxon>
        <taxon>Podospora</taxon>
    </lineage>
</organism>
<name>A0AAE1CII2_9PEZI</name>
<reference evidence="3" key="1">
    <citation type="journal article" date="2023" name="Mol. Phylogenet. Evol.">
        <title>Genome-scale phylogeny and comparative genomics of the fungal order Sordariales.</title>
        <authorList>
            <person name="Hensen N."/>
            <person name="Bonometti L."/>
            <person name="Westerberg I."/>
            <person name="Brannstrom I.O."/>
            <person name="Guillou S."/>
            <person name="Cros-Aarteil S."/>
            <person name="Calhoun S."/>
            <person name="Haridas S."/>
            <person name="Kuo A."/>
            <person name="Mondo S."/>
            <person name="Pangilinan J."/>
            <person name="Riley R."/>
            <person name="LaButti K."/>
            <person name="Andreopoulos B."/>
            <person name="Lipzen A."/>
            <person name="Chen C."/>
            <person name="Yan M."/>
            <person name="Daum C."/>
            <person name="Ng V."/>
            <person name="Clum A."/>
            <person name="Steindorff A."/>
            <person name="Ohm R.A."/>
            <person name="Martin F."/>
            <person name="Silar P."/>
            <person name="Natvig D.O."/>
            <person name="Lalanne C."/>
            <person name="Gautier V."/>
            <person name="Ament-Velasquez S.L."/>
            <person name="Kruys A."/>
            <person name="Hutchinson M.I."/>
            <person name="Powell A.J."/>
            <person name="Barry K."/>
            <person name="Miller A.N."/>
            <person name="Grigoriev I.V."/>
            <person name="Debuchy R."/>
            <person name="Gladieux P."/>
            <person name="Hiltunen Thoren M."/>
            <person name="Johannesson H."/>
        </authorList>
    </citation>
    <scope>NUCLEOTIDE SEQUENCE</scope>
    <source>
        <strain evidence="3">CBS 314.62</strain>
    </source>
</reference>
<dbReference type="GO" id="GO:0008265">
    <property type="term" value="F:molybdenum cofactor sulfurtransferase activity"/>
    <property type="evidence" value="ECO:0007669"/>
    <property type="project" value="TreeGrafter"/>
</dbReference>
<evidence type="ECO:0000313" key="3">
    <source>
        <dbReference type="EMBL" id="KAK3695333.1"/>
    </source>
</evidence>
<reference evidence="3" key="2">
    <citation type="submission" date="2023-06" db="EMBL/GenBank/DDBJ databases">
        <authorList>
            <consortium name="Lawrence Berkeley National Laboratory"/>
            <person name="Haridas S."/>
            <person name="Hensen N."/>
            <person name="Bonometti L."/>
            <person name="Westerberg I."/>
            <person name="Brannstrom I.O."/>
            <person name="Guillou S."/>
            <person name="Cros-Aarteil S."/>
            <person name="Calhoun S."/>
            <person name="Kuo A."/>
            <person name="Mondo S."/>
            <person name="Pangilinan J."/>
            <person name="Riley R."/>
            <person name="Labutti K."/>
            <person name="Andreopoulos B."/>
            <person name="Lipzen A."/>
            <person name="Chen C."/>
            <person name="Yanf M."/>
            <person name="Daum C."/>
            <person name="Ng V."/>
            <person name="Clum A."/>
            <person name="Steindorff A."/>
            <person name="Ohm R."/>
            <person name="Martin F."/>
            <person name="Silar P."/>
            <person name="Natvig D."/>
            <person name="Lalanne C."/>
            <person name="Gautier V."/>
            <person name="Ament-Velasquez S.L."/>
            <person name="Kruys A."/>
            <person name="Hutchinson M.I."/>
            <person name="Powell A.J."/>
            <person name="Barry K."/>
            <person name="Miller A.N."/>
            <person name="Grigoriev I.V."/>
            <person name="Debuchy R."/>
            <person name="Gladieux P."/>
            <person name="Thoren M.H."/>
            <person name="Johannesson H."/>
        </authorList>
    </citation>
    <scope>NUCLEOTIDE SEQUENCE</scope>
    <source>
        <strain evidence="3">CBS 314.62</strain>
    </source>
</reference>
<accession>A0AAE1CII2</accession>
<dbReference type="GO" id="GO:0043545">
    <property type="term" value="P:molybdopterin cofactor metabolic process"/>
    <property type="evidence" value="ECO:0007669"/>
    <property type="project" value="TreeGrafter"/>
</dbReference>
<dbReference type="InterPro" id="IPR000192">
    <property type="entry name" value="Aminotrans_V_dom"/>
</dbReference>
<dbReference type="SUPFAM" id="SSF53383">
    <property type="entry name" value="PLP-dependent transferases"/>
    <property type="match status" value="1"/>
</dbReference>
<comment type="caution">
    <text evidence="3">The sequence shown here is derived from an EMBL/GenBank/DDBJ whole genome shotgun (WGS) entry which is preliminary data.</text>
</comment>
<sequence>MNRPSFLTRLSGREHKEKSAAVVQSGSDVNLVPKRRLWRQSSLASLSSAFQGLQSPPPSPPSTPRPSPNSSPETLPTPSPENQTSLPSCYERPVEVIREEQYPHMNNGVYMDHSGTTIYARATVERFAQKMCSNLYGNPHSASEPAKISGLMVDDIREKALRFFGADPRHFDLVFVYNATAAIKLVADAFRDLSEQTRSGSFWYGYHRDSHTSLVGVRELANGEHRCFGSDAEVEAWLDNPDPRRSGLALFAFPGQSNLTGRRLPLSWVRKLRASKPLRNTYSLFDAAALAMTSPMAHVFGDVDAAPDFTCVSLYKIFGFPDLGGLIVRKESGHILTLRKYFGGGTVSLVSTIGSAWHMSKGLDTAHAVPNGENDEHGHGGLHEGLEDGTLPFHSILALGEAIDVHRELFGSMDNIARHTLRLSRYLHDVMVSLRHPANGRPLCKIYTEEEGVYGDGTKQGATVAFNVLRADRTYVSYAALEKLANDAGIYVRSGGICCPGGVFTALQYEPWQLNRARSAGHHCGSDGLSVINELPTGVVRASLGAMSTIKEVDAFVSFLRDTFIEEIDTRSREKSSISPALVSVPDPNLEHHLSTCESVQQQLVASG</sequence>
<dbReference type="Proteomes" id="UP001270362">
    <property type="component" value="Unassembled WGS sequence"/>
</dbReference>
<protein>
    <submittedName>
        <fullName evidence="3">Pyridoxal phosphate-dependent transferase</fullName>
    </submittedName>
</protein>
<gene>
    <name evidence="3" type="ORF">B0T22DRAFT_102438</name>
</gene>
<keyword evidence="3" id="KW-0808">Transferase</keyword>
<dbReference type="InterPro" id="IPR015422">
    <property type="entry name" value="PyrdxlP-dep_Trfase_small"/>
</dbReference>
<dbReference type="Gene3D" id="3.90.1150.10">
    <property type="entry name" value="Aspartate Aminotransferase, domain 1"/>
    <property type="match status" value="1"/>
</dbReference>
<proteinExistence type="predicted"/>
<feature type="region of interest" description="Disordered" evidence="1">
    <location>
        <begin position="1"/>
        <end position="29"/>
    </location>
</feature>
<dbReference type="Gene3D" id="3.40.640.10">
    <property type="entry name" value="Type I PLP-dependent aspartate aminotransferase-like (Major domain)"/>
    <property type="match status" value="1"/>
</dbReference>
<dbReference type="AlphaFoldDB" id="A0AAE1CII2"/>
<dbReference type="PANTHER" id="PTHR14237">
    <property type="entry name" value="MOLYBDOPTERIN COFACTOR SULFURASE MOSC"/>
    <property type="match status" value="1"/>
</dbReference>
<dbReference type="EMBL" id="JAULSO010000001">
    <property type="protein sequence ID" value="KAK3695333.1"/>
    <property type="molecule type" value="Genomic_DNA"/>
</dbReference>
<feature type="domain" description="Aminotransferase class V" evidence="2">
    <location>
        <begin position="109"/>
        <end position="556"/>
    </location>
</feature>
<feature type="compositionally biased region" description="Pro residues" evidence="1">
    <location>
        <begin position="55"/>
        <end position="79"/>
    </location>
</feature>
<evidence type="ECO:0000259" key="2">
    <source>
        <dbReference type="Pfam" id="PF00266"/>
    </source>
</evidence>
<feature type="region of interest" description="Disordered" evidence="1">
    <location>
        <begin position="47"/>
        <end position="88"/>
    </location>
</feature>
<dbReference type="PANTHER" id="PTHR14237:SF80">
    <property type="entry name" value="MOLYBDENUM COFACTOR SULFURASE"/>
    <property type="match status" value="1"/>
</dbReference>
<evidence type="ECO:0000256" key="1">
    <source>
        <dbReference type="SAM" id="MobiDB-lite"/>
    </source>
</evidence>
<dbReference type="InterPro" id="IPR015424">
    <property type="entry name" value="PyrdxlP-dep_Trfase"/>
</dbReference>
<keyword evidence="4" id="KW-1185">Reference proteome</keyword>
<evidence type="ECO:0000313" key="4">
    <source>
        <dbReference type="Proteomes" id="UP001270362"/>
    </source>
</evidence>